<keyword evidence="2" id="KW-1185">Reference proteome</keyword>
<comment type="caution">
    <text evidence="1">The sequence shown here is derived from an EMBL/GenBank/DDBJ whole genome shotgun (WGS) entry which is preliminary data.</text>
</comment>
<organism evidence="1 2">
    <name type="scientific">Persea americana</name>
    <name type="common">Avocado</name>
    <dbReference type="NCBI Taxonomy" id="3435"/>
    <lineage>
        <taxon>Eukaryota</taxon>
        <taxon>Viridiplantae</taxon>
        <taxon>Streptophyta</taxon>
        <taxon>Embryophyta</taxon>
        <taxon>Tracheophyta</taxon>
        <taxon>Spermatophyta</taxon>
        <taxon>Magnoliopsida</taxon>
        <taxon>Magnoliidae</taxon>
        <taxon>Laurales</taxon>
        <taxon>Lauraceae</taxon>
        <taxon>Persea</taxon>
    </lineage>
</organism>
<dbReference type="Proteomes" id="UP001234297">
    <property type="component" value="Chromosome 5"/>
</dbReference>
<evidence type="ECO:0000313" key="2">
    <source>
        <dbReference type="Proteomes" id="UP001234297"/>
    </source>
</evidence>
<protein>
    <submittedName>
        <fullName evidence="1">Uncharacterized protein</fullName>
    </submittedName>
</protein>
<name>A0ACC2M7S1_PERAE</name>
<reference evidence="1 2" key="1">
    <citation type="journal article" date="2022" name="Hortic Res">
        <title>A haplotype resolved chromosomal level avocado genome allows analysis of novel avocado genes.</title>
        <authorList>
            <person name="Nath O."/>
            <person name="Fletcher S.J."/>
            <person name="Hayward A."/>
            <person name="Shaw L.M."/>
            <person name="Masouleh A.K."/>
            <person name="Furtado A."/>
            <person name="Henry R.J."/>
            <person name="Mitter N."/>
        </authorList>
    </citation>
    <scope>NUCLEOTIDE SEQUENCE [LARGE SCALE GENOMIC DNA]</scope>
    <source>
        <strain evidence="2">cv. Hass</strain>
    </source>
</reference>
<evidence type="ECO:0000313" key="1">
    <source>
        <dbReference type="EMBL" id="KAJ8641695.1"/>
    </source>
</evidence>
<sequence>MSQGQPRRPRSEEAQTDPIKYGDVFPASGDLSGKPIAPLDASMMQAAENIVLGHTQKGGLAAVMQSVAARNERAGLVGHKTATDVAGEEGVTLEETNLSGQRVFSSQNP</sequence>
<accession>A0ACC2M7S1</accession>
<gene>
    <name evidence="1" type="ORF">MRB53_018389</name>
</gene>
<dbReference type="EMBL" id="CM056813">
    <property type="protein sequence ID" value="KAJ8641695.1"/>
    <property type="molecule type" value="Genomic_DNA"/>
</dbReference>
<proteinExistence type="predicted"/>